<keyword evidence="8" id="KW-1185">Reference proteome</keyword>
<evidence type="ECO:0000259" key="6">
    <source>
        <dbReference type="PROSITE" id="PS51123"/>
    </source>
</evidence>
<evidence type="ECO:0000256" key="1">
    <source>
        <dbReference type="ARBA" id="ARBA00004442"/>
    </source>
</evidence>
<dbReference type="PANTHER" id="PTHR30329:SF21">
    <property type="entry name" value="LIPOPROTEIN YIAD-RELATED"/>
    <property type="match status" value="1"/>
</dbReference>
<dbReference type="Proteomes" id="UP001227386">
    <property type="component" value="Chromosome"/>
</dbReference>
<dbReference type="InterPro" id="IPR028974">
    <property type="entry name" value="TSP_type-3_rpt"/>
</dbReference>
<evidence type="ECO:0000256" key="3">
    <source>
        <dbReference type="ARBA" id="ARBA00023237"/>
    </source>
</evidence>
<comment type="subcellular location">
    <subcellularLocation>
        <location evidence="1">Cell outer membrane</location>
    </subcellularLocation>
</comment>
<dbReference type="Gene3D" id="3.30.1330.60">
    <property type="entry name" value="OmpA-like domain"/>
    <property type="match status" value="1"/>
</dbReference>
<accession>A0ABY8PHH0</accession>
<dbReference type="Gene3D" id="4.10.1080.10">
    <property type="entry name" value="TSP type-3 repeat"/>
    <property type="match status" value="1"/>
</dbReference>
<dbReference type="CDD" id="cd07185">
    <property type="entry name" value="OmpA_C-like"/>
    <property type="match status" value="1"/>
</dbReference>
<dbReference type="SUPFAM" id="SSF103088">
    <property type="entry name" value="OmpA-like"/>
    <property type="match status" value="1"/>
</dbReference>
<dbReference type="SUPFAM" id="SSF103647">
    <property type="entry name" value="TSP type-3 repeat"/>
    <property type="match status" value="1"/>
</dbReference>
<name>A0ABY8PHH0_9PSED</name>
<evidence type="ECO:0000256" key="4">
    <source>
        <dbReference type="PROSITE-ProRule" id="PRU00473"/>
    </source>
</evidence>
<evidence type="ECO:0000313" key="7">
    <source>
        <dbReference type="EMBL" id="WGO94671.1"/>
    </source>
</evidence>
<dbReference type="InterPro" id="IPR006665">
    <property type="entry name" value="OmpA-like"/>
</dbReference>
<dbReference type="InterPro" id="IPR036737">
    <property type="entry name" value="OmpA-like_sf"/>
</dbReference>
<dbReference type="InterPro" id="IPR050330">
    <property type="entry name" value="Bact_OuterMem_StrucFunc"/>
</dbReference>
<evidence type="ECO:0000313" key="8">
    <source>
        <dbReference type="Proteomes" id="UP001227386"/>
    </source>
</evidence>
<dbReference type="PANTHER" id="PTHR30329">
    <property type="entry name" value="STATOR ELEMENT OF FLAGELLAR MOTOR COMPLEX"/>
    <property type="match status" value="1"/>
</dbReference>
<dbReference type="EMBL" id="CP123771">
    <property type="protein sequence ID" value="WGO94671.1"/>
    <property type="molecule type" value="Genomic_DNA"/>
</dbReference>
<feature type="domain" description="OmpA-like" evidence="6">
    <location>
        <begin position="114"/>
        <end position="231"/>
    </location>
</feature>
<dbReference type="InterPro" id="IPR006664">
    <property type="entry name" value="OMP_bac"/>
</dbReference>
<dbReference type="PROSITE" id="PS51123">
    <property type="entry name" value="OMPA_2"/>
    <property type="match status" value="1"/>
</dbReference>
<sequence>MSIVRTALPLVLLTSVLTGCAGLQKTDWPTCAAVGGVIGAGLGATESTAWAGGGALFVGGMAAAYCWVHGDGDEDGDGVPDSRDKCPGTPKGVQVDADGCPPPAPAPMAAEAVVVQEETIVIRDVHFEFNKATLTPADKDVLSTVATRLKQETSTTQLRVTGHTDSVGSDAYNQRLSEKRANSVVHYLVEQGVPRASFVSVSGAGESQPVADNKTADGRALNRRTEIRINR</sequence>
<organism evidence="7 8">
    <name type="scientific">Pseudomonas viciae</name>
    <dbReference type="NCBI Taxonomy" id="2505979"/>
    <lineage>
        <taxon>Bacteria</taxon>
        <taxon>Pseudomonadati</taxon>
        <taxon>Pseudomonadota</taxon>
        <taxon>Gammaproteobacteria</taxon>
        <taxon>Pseudomonadales</taxon>
        <taxon>Pseudomonadaceae</taxon>
        <taxon>Pseudomonas</taxon>
    </lineage>
</organism>
<reference evidence="7 8" key="1">
    <citation type="journal article" date="2012" name="Appl. Soil Ecol.">
        <title>Isolation and characterization of new plant growth-promoting bacterial endophytes.</title>
        <authorList>
            <person name="Rashid S."/>
            <person name="Charles T.C."/>
            <person name="Glick B.R."/>
        </authorList>
    </citation>
    <scope>NUCLEOTIDE SEQUENCE [LARGE SCALE GENOMIC DNA]</scope>
    <source>
        <strain evidence="7 8">YsS1</strain>
    </source>
</reference>
<dbReference type="PRINTS" id="PR01021">
    <property type="entry name" value="OMPADOMAIN"/>
</dbReference>
<protein>
    <submittedName>
        <fullName evidence="7">OmpA family protein</fullName>
    </submittedName>
</protein>
<dbReference type="Pfam" id="PF00691">
    <property type="entry name" value="OmpA"/>
    <property type="match status" value="1"/>
</dbReference>
<proteinExistence type="predicted"/>
<evidence type="ECO:0000256" key="2">
    <source>
        <dbReference type="ARBA" id="ARBA00023136"/>
    </source>
</evidence>
<keyword evidence="3" id="KW-0998">Cell outer membrane</keyword>
<feature type="region of interest" description="Disordered" evidence="5">
    <location>
        <begin position="205"/>
        <end position="231"/>
    </location>
</feature>
<evidence type="ECO:0000256" key="5">
    <source>
        <dbReference type="SAM" id="MobiDB-lite"/>
    </source>
</evidence>
<keyword evidence="2 4" id="KW-0472">Membrane</keyword>
<dbReference type="RefSeq" id="WP_256452271.1">
    <property type="nucleotide sequence ID" value="NZ_CP087200.1"/>
</dbReference>
<dbReference type="PROSITE" id="PS51257">
    <property type="entry name" value="PROKAR_LIPOPROTEIN"/>
    <property type="match status" value="1"/>
</dbReference>
<gene>
    <name evidence="7" type="ORF">QCD61_06205</name>
</gene>